<dbReference type="RefSeq" id="WP_055155601.1">
    <property type="nucleotide sequence ID" value="NZ_CYXR01000002.1"/>
</dbReference>
<organism evidence="2 3">
    <name type="scientific">Coprococcus comes</name>
    <dbReference type="NCBI Taxonomy" id="410072"/>
    <lineage>
        <taxon>Bacteria</taxon>
        <taxon>Bacillati</taxon>
        <taxon>Bacillota</taxon>
        <taxon>Clostridia</taxon>
        <taxon>Lachnospirales</taxon>
        <taxon>Lachnospiraceae</taxon>
        <taxon>Coprococcus</taxon>
    </lineage>
</organism>
<evidence type="ECO:0000313" key="2">
    <source>
        <dbReference type="EMBL" id="CUM73276.1"/>
    </source>
</evidence>
<feature type="domain" description="Calcineurin-like phosphoesterase" evidence="1">
    <location>
        <begin position="2"/>
        <end position="231"/>
    </location>
</feature>
<dbReference type="GO" id="GO:0016787">
    <property type="term" value="F:hydrolase activity"/>
    <property type="evidence" value="ECO:0007669"/>
    <property type="project" value="InterPro"/>
</dbReference>
<evidence type="ECO:0000259" key="1">
    <source>
        <dbReference type="Pfam" id="PF00149"/>
    </source>
</evidence>
<dbReference type="Gene3D" id="3.60.21.10">
    <property type="match status" value="1"/>
</dbReference>
<reference evidence="2 3" key="1">
    <citation type="submission" date="2015-09" db="EMBL/GenBank/DDBJ databases">
        <authorList>
            <consortium name="Pathogen Informatics"/>
        </authorList>
    </citation>
    <scope>NUCLEOTIDE SEQUENCE [LARGE SCALE GENOMIC DNA]</scope>
    <source>
        <strain evidence="2 3">2789STDY5834962</strain>
    </source>
</reference>
<dbReference type="AlphaFoldDB" id="A0A173R696"/>
<accession>A0A173R696</accession>
<dbReference type="EMBL" id="CYXR01000002">
    <property type="protein sequence ID" value="CUM73276.1"/>
    <property type="molecule type" value="Genomic_DNA"/>
</dbReference>
<proteinExistence type="predicted"/>
<evidence type="ECO:0000313" key="3">
    <source>
        <dbReference type="Proteomes" id="UP000095727"/>
    </source>
</evidence>
<dbReference type="Pfam" id="PF00149">
    <property type="entry name" value="Metallophos"/>
    <property type="match status" value="1"/>
</dbReference>
<gene>
    <name evidence="2" type="ORF">ERS852574_00334</name>
</gene>
<sequence>MIYVTGDCHADFTRFNTKIFPEQYEMTKDDYVIICGDFGGVWNRFEENKHEKHWMDWLEDRPFATLFCEGNHENFDRLYSYPVEKWNGGNVHKIRPSVIHLMRGQVFQLCGKKFFVFGGAKSHDTDGGILDPEAPDFKKKKKRLDKEWLPYRVNHISWWKEEMASEEEMEEGLSNLSQYNNEVDFIISHCCATSTQKEFVDKTFSADSMTDYLELVKQRVNFKKRFFGHYHDNKNIGPKEILIYEQIIRIL</sequence>
<dbReference type="InterPro" id="IPR004843">
    <property type="entry name" value="Calcineurin-like_PHP"/>
</dbReference>
<dbReference type="SUPFAM" id="SSF56300">
    <property type="entry name" value="Metallo-dependent phosphatases"/>
    <property type="match status" value="1"/>
</dbReference>
<dbReference type="Proteomes" id="UP000095727">
    <property type="component" value="Unassembled WGS sequence"/>
</dbReference>
<dbReference type="CDD" id="cd00838">
    <property type="entry name" value="MPP_superfamily"/>
    <property type="match status" value="1"/>
</dbReference>
<name>A0A173R696_9FIRM</name>
<protein>
    <submittedName>
        <fullName evidence="2">Calcineurin-like phosphoesterase</fullName>
    </submittedName>
</protein>
<dbReference type="InterPro" id="IPR029052">
    <property type="entry name" value="Metallo-depent_PP-like"/>
</dbReference>